<protein>
    <recommendedName>
        <fullName evidence="3">PilZ domain-containing protein</fullName>
    </recommendedName>
</protein>
<sequence>MNAPLDTHRRRARRHDAALIVRFSINGGAEQTSETLNFTSKSLAVRSACSARKGDFVSVRFGLLPSISGEVVRVFPEGFAVILSEESLELLAQTANDPAMDAAADFTEASSENNVLSPYIRANSTIEARIRLSTAPEQNKMSRRHYLTLITADATPLANVGSIWLKSNQTRWSSRALQFKRHGDRGYALIGMNDWQLHMAAAYGLTIGIINSAMEDWSFAIDAEPFADHLYALEPNEFAISA</sequence>
<keyword evidence="2" id="KW-1185">Reference proteome</keyword>
<evidence type="ECO:0000313" key="1">
    <source>
        <dbReference type="EMBL" id="WDI31225.1"/>
    </source>
</evidence>
<proteinExistence type="predicted"/>
<reference evidence="1" key="1">
    <citation type="submission" date="2023-02" db="EMBL/GenBank/DDBJ databases">
        <title>Genome sequence of Hyphococcus flavus.</title>
        <authorList>
            <person name="Rong J.-C."/>
            <person name="Zhao Q."/>
            <person name="Yi M."/>
            <person name="Wu J.-Y."/>
        </authorList>
    </citation>
    <scope>NUCLEOTIDE SEQUENCE</scope>
    <source>
        <strain evidence="1">MCCC 1K03223</strain>
    </source>
</reference>
<gene>
    <name evidence="1" type="ORF">PUV54_14840</name>
</gene>
<organism evidence="1 2">
    <name type="scientific">Hyphococcus flavus</name>
    <dbReference type="NCBI Taxonomy" id="1866326"/>
    <lineage>
        <taxon>Bacteria</taxon>
        <taxon>Pseudomonadati</taxon>
        <taxon>Pseudomonadota</taxon>
        <taxon>Alphaproteobacteria</taxon>
        <taxon>Parvularculales</taxon>
        <taxon>Parvularculaceae</taxon>
        <taxon>Hyphococcus</taxon>
    </lineage>
</organism>
<dbReference type="AlphaFoldDB" id="A0AAF0CBK9"/>
<accession>A0AAF0CBK9</accession>
<evidence type="ECO:0000313" key="2">
    <source>
        <dbReference type="Proteomes" id="UP001214043"/>
    </source>
</evidence>
<name>A0AAF0CBK9_9PROT</name>
<dbReference type="Proteomes" id="UP001214043">
    <property type="component" value="Chromosome"/>
</dbReference>
<dbReference type="RefSeq" id="WP_274493064.1">
    <property type="nucleotide sequence ID" value="NZ_CP118166.1"/>
</dbReference>
<dbReference type="EMBL" id="CP118166">
    <property type="protein sequence ID" value="WDI31225.1"/>
    <property type="molecule type" value="Genomic_DNA"/>
</dbReference>
<evidence type="ECO:0008006" key="3">
    <source>
        <dbReference type="Google" id="ProtNLM"/>
    </source>
</evidence>
<dbReference type="KEGG" id="hfl:PUV54_14840"/>